<dbReference type="Proteomes" id="UP000017184">
    <property type="component" value="Chromosome"/>
</dbReference>
<feature type="compositionally biased region" description="Basic and acidic residues" evidence="1">
    <location>
        <begin position="30"/>
        <end position="40"/>
    </location>
</feature>
<dbReference type="EMBL" id="CP004885">
    <property type="protein sequence ID" value="AGX86741.1"/>
    <property type="molecule type" value="Genomic_DNA"/>
</dbReference>
<dbReference type="KEGG" id="cbx:Cenrod_0633"/>
<name>U5N5E9_9BURK</name>
<keyword evidence="3" id="KW-1185">Reference proteome</keyword>
<evidence type="ECO:0000256" key="1">
    <source>
        <dbReference type="SAM" id="MobiDB-lite"/>
    </source>
</evidence>
<evidence type="ECO:0000313" key="3">
    <source>
        <dbReference type="Proteomes" id="UP000017184"/>
    </source>
</evidence>
<organism evidence="2 3">
    <name type="scientific">Candidatus Symbiobacter mobilis CR</name>
    <dbReference type="NCBI Taxonomy" id="946483"/>
    <lineage>
        <taxon>Bacteria</taxon>
        <taxon>Pseudomonadati</taxon>
        <taxon>Pseudomonadota</taxon>
        <taxon>Betaproteobacteria</taxon>
        <taxon>Burkholderiales</taxon>
        <taxon>Comamonadaceae</taxon>
    </lineage>
</organism>
<gene>
    <name evidence="2" type="ORF">Cenrod_0633</name>
</gene>
<proteinExistence type="predicted"/>
<dbReference type="AlphaFoldDB" id="U5N5E9"/>
<dbReference type="HOGENOM" id="CLU_3115827_0_0_4"/>
<feature type="region of interest" description="Disordered" evidence="1">
    <location>
        <begin position="28"/>
        <end position="50"/>
    </location>
</feature>
<accession>U5N5E9</accession>
<evidence type="ECO:0000313" key="2">
    <source>
        <dbReference type="EMBL" id="AGX86741.1"/>
    </source>
</evidence>
<sequence length="50" mass="5512">MTLSLVGQIASLGCYRLIPFFIESHATPSKNEKRSVGDLGKKRKYAKQSG</sequence>
<protein>
    <submittedName>
        <fullName evidence="2">Uncharacterized protein</fullName>
    </submittedName>
</protein>
<reference evidence="2 3" key="1">
    <citation type="journal article" date="2013" name="Genome Biol.">
        <title>Genomic analysis reveals key aspects of prokaryotic symbiosis in the phototrophic consortium "Chlorochromatium aggregatum".</title>
        <authorList>
            <person name="Liu Z."/>
            <person name="Muller J."/>
            <person name="Li T."/>
            <person name="Alvey R.M."/>
            <person name="Vogl K."/>
            <person name="Frigaard N.U."/>
            <person name="Rockwell N.C."/>
            <person name="Boyd E.S."/>
            <person name="Tomsho L.P."/>
            <person name="Schuster S.C."/>
            <person name="Henke P."/>
            <person name="Rohde M."/>
            <person name="Overmann J."/>
            <person name="Bryant D.A."/>
        </authorList>
    </citation>
    <scope>NUCLEOTIDE SEQUENCE [LARGE SCALE GENOMIC DNA]</scope>
    <source>
        <strain evidence="2">CR</strain>
    </source>
</reference>
<feature type="compositionally biased region" description="Basic residues" evidence="1">
    <location>
        <begin position="41"/>
        <end position="50"/>
    </location>
</feature>